<sequence length="380" mass="44665">KEDYGKTREQITELDISEQDLEEQIACFNNYLTNIIYPDQAEQLTYLDIENNNLPKQDFSVFNRFSNLERLEIGNSDLNKEKINHNIYNRFTGSLEPLKNLTELRQLDISNTDIDSGVEYLPETLENEEEFIDLRDKYEYFGTCKECQQPNEHIADGGFDYNDENRKHKDYKTVALKTLTNSQNLNNEFLTELILYKRFKSEVSNMVPCYGISQDTKGNYIMVMEYMKEGNLKGYLKKNYRELNFEKGEYSSKYLKLNLLKQIALGLKDIHPHDLDLSLKICRGERPQFPPQVKYPQLVVDLIKRCWAADPEQRSTMKEISEIMGEWFYGESGDGENGIYHSKGDLKTDTTFYQQLQEAQAYNKTLPEEIRYLNYQPKEV</sequence>
<dbReference type="Gene3D" id="3.80.10.10">
    <property type="entry name" value="Ribonuclease Inhibitor"/>
    <property type="match status" value="1"/>
</dbReference>
<dbReference type="PROSITE" id="PS50011">
    <property type="entry name" value="PROTEIN_KINASE_DOM"/>
    <property type="match status" value="1"/>
</dbReference>
<dbReference type="InterPro" id="IPR011009">
    <property type="entry name" value="Kinase-like_dom_sf"/>
</dbReference>
<keyword evidence="3" id="KW-0418">Kinase</keyword>
<gene>
    <name evidence="6" type="ORF">GMARGA_LOCUS35342</name>
</gene>
<evidence type="ECO:0000313" key="7">
    <source>
        <dbReference type="Proteomes" id="UP000789901"/>
    </source>
</evidence>
<organism evidence="6 7">
    <name type="scientific">Gigaspora margarita</name>
    <dbReference type="NCBI Taxonomy" id="4874"/>
    <lineage>
        <taxon>Eukaryota</taxon>
        <taxon>Fungi</taxon>
        <taxon>Fungi incertae sedis</taxon>
        <taxon>Mucoromycota</taxon>
        <taxon>Glomeromycotina</taxon>
        <taxon>Glomeromycetes</taxon>
        <taxon>Diversisporales</taxon>
        <taxon>Gigasporaceae</taxon>
        <taxon>Gigaspora</taxon>
    </lineage>
</organism>
<proteinExistence type="predicted"/>
<evidence type="ECO:0000313" key="6">
    <source>
        <dbReference type="EMBL" id="CAG8841278.1"/>
    </source>
</evidence>
<dbReference type="PANTHER" id="PTHR44329">
    <property type="entry name" value="SERINE/THREONINE-PROTEIN KINASE TNNI3K-RELATED"/>
    <property type="match status" value="1"/>
</dbReference>
<evidence type="ECO:0000256" key="3">
    <source>
        <dbReference type="ARBA" id="ARBA00022777"/>
    </source>
</evidence>
<keyword evidence="1" id="KW-0808">Transferase</keyword>
<dbReference type="Pfam" id="PF07714">
    <property type="entry name" value="PK_Tyr_Ser-Thr"/>
    <property type="match status" value="1"/>
</dbReference>
<feature type="non-terminal residue" evidence="6">
    <location>
        <position position="1"/>
    </location>
</feature>
<dbReference type="EMBL" id="CAJVQB010065389">
    <property type="protein sequence ID" value="CAG8841278.1"/>
    <property type="molecule type" value="Genomic_DNA"/>
</dbReference>
<evidence type="ECO:0000256" key="4">
    <source>
        <dbReference type="ARBA" id="ARBA00022840"/>
    </source>
</evidence>
<dbReference type="Gene3D" id="1.10.510.10">
    <property type="entry name" value="Transferase(Phosphotransferase) domain 1"/>
    <property type="match status" value="2"/>
</dbReference>
<dbReference type="Proteomes" id="UP000789901">
    <property type="component" value="Unassembled WGS sequence"/>
</dbReference>
<protein>
    <submittedName>
        <fullName evidence="6">13154_t:CDS:1</fullName>
    </submittedName>
</protein>
<keyword evidence="7" id="KW-1185">Reference proteome</keyword>
<name>A0ABN7WW13_GIGMA</name>
<dbReference type="InterPro" id="IPR032675">
    <property type="entry name" value="LRR_dom_sf"/>
</dbReference>
<accession>A0ABN7WW13</accession>
<keyword evidence="2" id="KW-0547">Nucleotide-binding</keyword>
<dbReference type="InterPro" id="IPR051681">
    <property type="entry name" value="Ser/Thr_Kinases-Pseudokinases"/>
</dbReference>
<feature type="domain" description="Protein kinase" evidence="5">
    <location>
        <begin position="148"/>
        <end position="380"/>
    </location>
</feature>
<evidence type="ECO:0000256" key="1">
    <source>
        <dbReference type="ARBA" id="ARBA00022679"/>
    </source>
</evidence>
<evidence type="ECO:0000259" key="5">
    <source>
        <dbReference type="PROSITE" id="PS50011"/>
    </source>
</evidence>
<dbReference type="SUPFAM" id="SSF52047">
    <property type="entry name" value="RNI-like"/>
    <property type="match status" value="1"/>
</dbReference>
<comment type="caution">
    <text evidence="6">The sequence shown here is derived from an EMBL/GenBank/DDBJ whole genome shotgun (WGS) entry which is preliminary data.</text>
</comment>
<dbReference type="PANTHER" id="PTHR44329:SF288">
    <property type="entry name" value="MITOGEN-ACTIVATED PROTEIN KINASE KINASE KINASE 20"/>
    <property type="match status" value="1"/>
</dbReference>
<reference evidence="6 7" key="1">
    <citation type="submission" date="2021-06" db="EMBL/GenBank/DDBJ databases">
        <authorList>
            <person name="Kallberg Y."/>
            <person name="Tangrot J."/>
            <person name="Rosling A."/>
        </authorList>
    </citation>
    <scope>NUCLEOTIDE SEQUENCE [LARGE SCALE GENOMIC DNA]</scope>
    <source>
        <strain evidence="6 7">120-4 pot B 10/14</strain>
    </source>
</reference>
<dbReference type="InterPro" id="IPR001245">
    <property type="entry name" value="Ser-Thr/Tyr_kinase_cat_dom"/>
</dbReference>
<keyword evidence="4" id="KW-0067">ATP-binding</keyword>
<dbReference type="InterPro" id="IPR000719">
    <property type="entry name" value="Prot_kinase_dom"/>
</dbReference>
<dbReference type="SUPFAM" id="SSF56112">
    <property type="entry name" value="Protein kinase-like (PK-like)"/>
    <property type="match status" value="1"/>
</dbReference>
<evidence type="ECO:0000256" key="2">
    <source>
        <dbReference type="ARBA" id="ARBA00022741"/>
    </source>
</evidence>